<feature type="compositionally biased region" description="Low complexity" evidence="7">
    <location>
        <begin position="72"/>
        <end position="103"/>
    </location>
</feature>
<keyword evidence="2" id="KW-0677">Repeat</keyword>
<sequence length="2106" mass="231746">MDLPHFLQQHHHGSNSRYVPRPHFPEPPSFQTPHPHHHNHHLSQPPPQHLRPLPPSFPQSLPPLPPPPPQNPNRHPFNPIPSQFAFSNSSSSSSSNPFYSHNPVQDRPRHRLTELVHLQSRTEFFDPARVLPDSRPARAFHLPLDLDRNAAQHHERAFDRQIDKFRHDSEGSSRFSRVEFNDGFDPNCREREELVWGNRSGDHRRGGGHFNSPSRDLGGGRIDADHDRQTSREVGDLSYEIGDGDGDRAARIGSGKREYFGSEMGRYNNSRGNREGSHEYNRTPRKQIQKKSALLRIQVVKPNHRNRESDQPHYPGYFDKTNSGSFRGKDQFMYGMDEEVEGEEEVVEREGSPVELDVSFKSNSLVAKAIVASSSSAVVSDLDLTPKSEKIRKVSDGDCSNSKSSKLNEGTVNLDSSIRVAKKESASGKDSKQSEEKVITCDVGNVCDGSSQPCSSGASVSLGKSKVERFSKGTVSDKDGTNVGSGKTTAPKVVKKKKIVKKVVKKVINPQSRLSSSEQMKKCDKPVKSDSSTHSPPAASGSHKGVTPSEKIITSDGTASRHNVVLQLSTDEVNLLPKNDLVSDECGINVDSNRACVPKIKRNWKSSTSPLGSSSCVENKIDESRGNADNSIHSLDSISNSDSDVIKPLNEITFSDIGGVEDDSKQICRNGVSLSTRNGAEKESTEAMLSLGSNVNSGLLSSEEIKIEEDIINTYCSPPGTDKSLGFENAIVNSQENIIVCDVGIKDSIRKQPWTNQLTTSLENSIVEEIPGAGDNTWDSDKGFSNLEEKSTVFNDRTINYTGKHPSPVKVTMSRENCAIERSPSGMVSVSGNKHKIKRRRKRRTRLDFSNSTDTHVEPVNDIVIPAKAVDTTLCLSVKGPSPAEVTVSGVESSNVCLLPGTEGISVLHANSSTGEFSEVKFTNNVDINGYLCGTSPRSEKMREVSASDLVFRPTDYETNEGPTGTSTSRADVPLTNNDDITQPNKEVAVSSINNLCTSGLIPCPNGVTMLLGDVLTEDALKLLQQGVEFCINQEDSAIPNAQSPCQSGLGSEPKENSTTLMACNINQNDIMDIESSAYQKMDAQAAEDQVLIHGESQSIITSEIQSADLDERFSVTDIEYDYPLVKDGLPSVSSNPSLSADGGGVFSSNTNDEVMESVSETHPNLGSPETLSEVPSIHMLNARASLSQISNEKVCGNDQKPDQKSVVEGGSNLSAHTSFPQCTKPDLATESNHSTKGKAVLLPSQDSKITSHSLNVKTAELMGRKTQLGHAIPRTFPGRSSVVSAISKNVASSTQIAKPRTWHRTGNSSVPLPRNKPFSQSIPPQRQLVKNNVKSQNTSYVRKGNSLVRKPAPVAAQRQGSHVLSSSVYRAYSSGIVELKKSTGADSRVEVADTQNLLRTGMSTPFEKPRTPPLPSDTKSYTQTAVSSGDNTSSPLVERPLSGCCETTSDPVKFTETKNVPKSSEDALKISENFENLTGPSNNLESQTELKDANVASSNMKRIVYVKRKSNQLVATSNPCDLSGQNGNKIQAASDGYYKRSKNQLIRASLENQIKQSVSMPDDLLNPEGRRAPPVVSSRKYSKKRLHKDPVLIGLECHVDGLLFETVVMYGGGVVQVYCMSLMATSFVAKTCEPMKSSLVWTLCGTQSSKNDGDSLHHQKVFPQLFPWKRATNWRSFMHNPASISNNSSFISGKLLLLRRRDTVYTRSSNGFSLRKFKVLSVGGSSLKWSKSIEKHSKKANEEATLAVAAVEKKKREQYGAACSSSRTKNRNNSSRERIFRIGSVRYKMDPTKRTLQRISDEESTCSTAPQSEKDVKKPYIPRRLVIGNDEYVRIGNGNQLIRDPKKRARILASEKVRWSLHTARLRLARKRKYCQFFTRFGKCDKGDGKCPYIHDSSKIAVCTKFLHGLCSNPNCKLTHKVIPERMQDCSFFLQGLCTNINCPYRHVNVNPKASTCEGFLRGYCADGDECRKKHSYVCPVFEATGTCPQGSKCKLHHPKNRIKGKKRKRVGEQRNTRGRYFGSTRANVSGPTTAVHEKHSTQNKDDIFSEGKYADFISLDVSDEEVGESNDLTSQQTFYDSDSSDVQLDDHDELIKPVRIMNRK</sequence>
<feature type="compositionally biased region" description="Basic residues" evidence="7">
    <location>
        <begin position="833"/>
        <end position="844"/>
    </location>
</feature>
<feature type="domain" description="C3H1-type" evidence="8">
    <location>
        <begin position="1870"/>
        <end position="1899"/>
    </location>
</feature>
<feature type="region of interest" description="Disordered" evidence="7">
    <location>
        <begin position="2027"/>
        <end position="2046"/>
    </location>
</feature>
<feature type="compositionally biased region" description="Basic and acidic residues" evidence="7">
    <location>
        <begin position="245"/>
        <end position="260"/>
    </location>
</feature>
<reference evidence="9" key="1">
    <citation type="submission" date="2018-02" db="EMBL/GenBank/DDBJ databases">
        <authorList>
            <person name="Cohen D.B."/>
            <person name="Kent A.D."/>
        </authorList>
    </citation>
    <scope>NUCLEOTIDE SEQUENCE</scope>
</reference>
<feature type="compositionally biased region" description="Basic and acidic residues" evidence="7">
    <location>
        <begin position="272"/>
        <end position="282"/>
    </location>
</feature>
<proteinExistence type="predicted"/>
<feature type="region of interest" description="Disordered" evidence="7">
    <location>
        <begin position="2067"/>
        <end position="2087"/>
    </location>
</feature>
<feature type="region of interest" description="Disordered" evidence="7">
    <location>
        <begin position="1301"/>
        <end position="1323"/>
    </location>
</feature>
<dbReference type="GO" id="GO:0005634">
    <property type="term" value="C:nucleus"/>
    <property type="evidence" value="ECO:0007669"/>
    <property type="project" value="TreeGrafter"/>
</dbReference>
<evidence type="ECO:0000256" key="3">
    <source>
        <dbReference type="ARBA" id="ARBA00022771"/>
    </source>
</evidence>
<keyword evidence="4 6" id="KW-0862">Zinc</keyword>
<dbReference type="FunFam" id="4.10.1000.10:FF:000008">
    <property type="entry name" value="zinc finger CCCH domain-containing protein 3"/>
    <property type="match status" value="1"/>
</dbReference>
<evidence type="ECO:0000256" key="2">
    <source>
        <dbReference type="ARBA" id="ARBA00022737"/>
    </source>
</evidence>
<evidence type="ECO:0000256" key="6">
    <source>
        <dbReference type="PROSITE-ProRule" id="PRU00723"/>
    </source>
</evidence>
<dbReference type="GO" id="GO:0008270">
    <property type="term" value="F:zinc ion binding"/>
    <property type="evidence" value="ECO:0007669"/>
    <property type="project" value="UniProtKB-KW"/>
</dbReference>
<keyword evidence="1 6" id="KW-0479">Metal-binding</keyword>
<dbReference type="InterPro" id="IPR000571">
    <property type="entry name" value="Znf_CCCH"/>
</dbReference>
<organism evidence="9">
    <name type="scientific">Fagus sylvatica</name>
    <name type="common">Beechnut</name>
    <dbReference type="NCBI Taxonomy" id="28930"/>
    <lineage>
        <taxon>Eukaryota</taxon>
        <taxon>Viridiplantae</taxon>
        <taxon>Streptophyta</taxon>
        <taxon>Embryophyta</taxon>
        <taxon>Tracheophyta</taxon>
        <taxon>Spermatophyta</taxon>
        <taxon>Magnoliopsida</taxon>
        <taxon>eudicotyledons</taxon>
        <taxon>Gunneridae</taxon>
        <taxon>Pentapetalae</taxon>
        <taxon>rosids</taxon>
        <taxon>fabids</taxon>
        <taxon>Fagales</taxon>
        <taxon>Fagaceae</taxon>
        <taxon>Fagus</taxon>
    </lineage>
</organism>
<evidence type="ECO:0000256" key="5">
    <source>
        <dbReference type="ARBA" id="ARBA00023125"/>
    </source>
</evidence>
<feature type="zinc finger region" description="C3H1-type" evidence="6">
    <location>
        <begin position="1974"/>
        <end position="2002"/>
    </location>
</feature>
<feature type="compositionally biased region" description="Basic and acidic residues" evidence="7">
    <location>
        <begin position="2037"/>
        <end position="2046"/>
    </location>
</feature>
<feature type="region of interest" description="Disordered" evidence="7">
    <location>
        <begin position="1561"/>
        <end position="1581"/>
    </location>
</feature>
<feature type="compositionally biased region" description="Polar residues" evidence="7">
    <location>
        <begin position="2072"/>
        <end position="2087"/>
    </location>
</feature>
<feature type="region of interest" description="Disordered" evidence="7">
    <location>
        <begin position="955"/>
        <end position="982"/>
    </location>
</feature>
<feature type="domain" description="C3H1-type" evidence="8">
    <location>
        <begin position="1925"/>
        <end position="1951"/>
    </location>
</feature>
<feature type="compositionally biased region" description="Polar residues" evidence="7">
    <location>
        <begin position="961"/>
        <end position="982"/>
    </location>
</feature>
<evidence type="ECO:0000256" key="1">
    <source>
        <dbReference type="ARBA" id="ARBA00022723"/>
    </source>
</evidence>
<dbReference type="Gene3D" id="4.10.1000.10">
    <property type="entry name" value="Zinc finger, CCCH-type"/>
    <property type="match status" value="2"/>
</dbReference>
<feature type="region of interest" description="Disordered" evidence="7">
    <location>
        <begin position="824"/>
        <end position="844"/>
    </location>
</feature>
<dbReference type="FunFam" id="4.10.1000.10:FF:000022">
    <property type="entry name" value="Zinc finger CCCH domain-containing protein 7"/>
    <property type="match status" value="1"/>
</dbReference>
<evidence type="ECO:0000256" key="4">
    <source>
        <dbReference type="ARBA" id="ARBA00022833"/>
    </source>
</evidence>
<keyword evidence="3 6" id="KW-0863">Zinc-finger</keyword>
<feature type="domain" description="C3H1-type" evidence="8">
    <location>
        <begin position="1974"/>
        <end position="2002"/>
    </location>
</feature>
<dbReference type="SMART" id="SM00356">
    <property type="entry name" value="ZnF_C3H1"/>
    <property type="match status" value="5"/>
</dbReference>
<feature type="region of interest" description="Disordered" evidence="7">
    <location>
        <begin position="510"/>
        <end position="556"/>
    </location>
</feature>
<feature type="compositionally biased region" description="Basic and acidic residues" evidence="7">
    <location>
        <begin position="519"/>
        <end position="528"/>
    </location>
</feature>
<name>A0A2N9GAX1_FAGSY</name>
<evidence type="ECO:0000256" key="7">
    <source>
        <dbReference type="SAM" id="MobiDB-lite"/>
    </source>
</evidence>
<gene>
    <name evidence="9" type="ORF">FSB_LOCUS24166</name>
</gene>
<keyword evidence="5" id="KW-0238">DNA-binding</keyword>
<dbReference type="PANTHER" id="PTHR46156">
    <property type="entry name" value="CCCH ZINGC FINGER"/>
    <property type="match status" value="1"/>
</dbReference>
<feature type="region of interest" description="Disordered" evidence="7">
    <location>
        <begin position="473"/>
        <end position="492"/>
    </location>
</feature>
<feature type="region of interest" description="Disordered" evidence="7">
    <location>
        <begin position="1194"/>
        <end position="1234"/>
    </location>
</feature>
<dbReference type="PROSITE" id="PS50103">
    <property type="entry name" value="ZF_C3H1"/>
    <property type="match status" value="3"/>
</dbReference>
<feature type="compositionally biased region" description="Low complexity" evidence="7">
    <location>
        <begin position="1765"/>
        <end position="1774"/>
    </location>
</feature>
<protein>
    <recommendedName>
        <fullName evidence="8">C3H1-type domain-containing protein</fullName>
    </recommendedName>
</protein>
<dbReference type="PANTHER" id="PTHR46156:SF1">
    <property type="entry name" value="ZINC FINGER CCCH DOMAIN-CONTAINING PROTEIN 3"/>
    <property type="match status" value="1"/>
</dbReference>
<feature type="compositionally biased region" description="Polar residues" evidence="7">
    <location>
        <begin position="1418"/>
        <end position="1436"/>
    </location>
</feature>
<feature type="zinc finger region" description="C3H1-type" evidence="6">
    <location>
        <begin position="1870"/>
        <end position="1899"/>
    </location>
</feature>
<feature type="compositionally biased region" description="Polar residues" evidence="7">
    <location>
        <begin position="1212"/>
        <end position="1222"/>
    </location>
</feature>
<feature type="region of interest" description="Disordered" evidence="7">
    <location>
        <begin position="1"/>
        <end position="106"/>
    </location>
</feature>
<feature type="region of interest" description="Disordered" evidence="7">
    <location>
        <begin position="1402"/>
        <end position="1441"/>
    </location>
</feature>
<accession>A0A2N9GAX1</accession>
<feature type="compositionally biased region" description="Pro residues" evidence="7">
    <location>
        <begin position="44"/>
        <end position="71"/>
    </location>
</feature>
<feature type="zinc finger region" description="C3H1-type" evidence="6">
    <location>
        <begin position="1925"/>
        <end position="1951"/>
    </location>
</feature>
<feature type="region of interest" description="Disordered" evidence="7">
    <location>
        <begin position="1759"/>
        <end position="1778"/>
    </location>
</feature>
<evidence type="ECO:0000259" key="8">
    <source>
        <dbReference type="PROSITE" id="PS50103"/>
    </source>
</evidence>
<feature type="region of interest" description="Disordered" evidence="7">
    <location>
        <begin position="198"/>
        <end position="287"/>
    </location>
</feature>
<dbReference type="GO" id="GO:0003677">
    <property type="term" value="F:DNA binding"/>
    <property type="evidence" value="ECO:0007669"/>
    <property type="project" value="UniProtKB-KW"/>
</dbReference>
<evidence type="ECO:0000313" key="9">
    <source>
        <dbReference type="EMBL" id="SPC96284.1"/>
    </source>
</evidence>
<dbReference type="EMBL" id="OIVN01001657">
    <property type="protein sequence ID" value="SPC96284.1"/>
    <property type="molecule type" value="Genomic_DNA"/>
</dbReference>
<feature type="compositionally biased region" description="Basic and acidic residues" evidence="7">
    <location>
        <begin position="222"/>
        <end position="235"/>
    </location>
</feature>